<name>A0A8T0IQS4_CERPU</name>
<dbReference type="EMBL" id="CM026422">
    <property type="protein sequence ID" value="KAG0586090.1"/>
    <property type="molecule type" value="Genomic_DNA"/>
</dbReference>
<accession>A0A8T0IQS4</accession>
<comment type="caution">
    <text evidence="1">The sequence shown here is derived from an EMBL/GenBank/DDBJ whole genome shotgun (WGS) entry which is preliminary data.</text>
</comment>
<keyword evidence="2" id="KW-1185">Reference proteome</keyword>
<organism evidence="1 2">
    <name type="scientific">Ceratodon purpureus</name>
    <name type="common">Fire moss</name>
    <name type="synonym">Dicranum purpureum</name>
    <dbReference type="NCBI Taxonomy" id="3225"/>
    <lineage>
        <taxon>Eukaryota</taxon>
        <taxon>Viridiplantae</taxon>
        <taxon>Streptophyta</taxon>
        <taxon>Embryophyta</taxon>
        <taxon>Bryophyta</taxon>
        <taxon>Bryophytina</taxon>
        <taxon>Bryopsida</taxon>
        <taxon>Dicranidae</taxon>
        <taxon>Pseudoditrichales</taxon>
        <taxon>Ditrichaceae</taxon>
        <taxon>Ceratodon</taxon>
    </lineage>
</organism>
<dbReference type="AlphaFoldDB" id="A0A8T0IQS4"/>
<protein>
    <submittedName>
        <fullName evidence="1">Uncharacterized protein</fullName>
    </submittedName>
</protein>
<proteinExistence type="predicted"/>
<evidence type="ECO:0000313" key="1">
    <source>
        <dbReference type="EMBL" id="KAG0586090.1"/>
    </source>
</evidence>
<gene>
    <name evidence="1" type="ORF">KC19_2G063300</name>
</gene>
<reference evidence="1" key="1">
    <citation type="submission" date="2020-06" db="EMBL/GenBank/DDBJ databases">
        <title>WGS assembly of Ceratodon purpureus strain R40.</title>
        <authorList>
            <person name="Carey S.B."/>
            <person name="Jenkins J."/>
            <person name="Shu S."/>
            <person name="Lovell J.T."/>
            <person name="Sreedasyam A."/>
            <person name="Maumus F."/>
            <person name="Tiley G.P."/>
            <person name="Fernandez-Pozo N."/>
            <person name="Barry K."/>
            <person name="Chen C."/>
            <person name="Wang M."/>
            <person name="Lipzen A."/>
            <person name="Daum C."/>
            <person name="Saski C.A."/>
            <person name="Payton A.C."/>
            <person name="Mcbreen J.C."/>
            <person name="Conrad R.E."/>
            <person name="Kollar L.M."/>
            <person name="Olsson S."/>
            <person name="Huttunen S."/>
            <person name="Landis J.B."/>
            <person name="Wickett N.J."/>
            <person name="Johnson M.G."/>
            <person name="Rensing S.A."/>
            <person name="Grimwood J."/>
            <person name="Schmutz J."/>
            <person name="Mcdaniel S.F."/>
        </authorList>
    </citation>
    <scope>NUCLEOTIDE SEQUENCE</scope>
    <source>
        <strain evidence="1">R40</strain>
    </source>
</reference>
<evidence type="ECO:0000313" key="2">
    <source>
        <dbReference type="Proteomes" id="UP000822688"/>
    </source>
</evidence>
<dbReference type="Proteomes" id="UP000822688">
    <property type="component" value="Chromosome 2"/>
</dbReference>
<sequence length="137" mass="15355">MSGRICWPCRQDTQRAVTRIFRIPDFAGASHASVEHPLGVSWTVQGFYVPKNISSVGRWIRLTREAHGSSGTRRRSIWGTYALGGCRWIFAGVYLHSQHGNLSTGFGSVHCWHPGRTASIATTNEDCRVSRNLQENR</sequence>